<dbReference type="Proteomes" id="UP001642360">
    <property type="component" value="Unassembled WGS sequence"/>
</dbReference>
<dbReference type="InterPro" id="IPR004330">
    <property type="entry name" value="FAR1_DNA_bnd_dom"/>
</dbReference>
<accession>A0ABC8RAL0</accession>
<proteinExistence type="predicted"/>
<dbReference type="EMBL" id="CAUOFW020001125">
    <property type="protein sequence ID" value="CAK9141341.1"/>
    <property type="molecule type" value="Genomic_DNA"/>
</dbReference>
<keyword evidence="3" id="KW-1185">Reference proteome</keyword>
<protein>
    <recommendedName>
        <fullName evidence="1">FAR1 domain-containing protein</fullName>
    </recommendedName>
</protein>
<evidence type="ECO:0000313" key="3">
    <source>
        <dbReference type="Proteomes" id="UP001642360"/>
    </source>
</evidence>
<dbReference type="PANTHER" id="PTHR46328">
    <property type="entry name" value="FAR-RED IMPAIRED RESPONSIVE (FAR1) FAMILY PROTEIN-RELATED"/>
    <property type="match status" value="1"/>
</dbReference>
<dbReference type="AlphaFoldDB" id="A0ABC8RAL0"/>
<name>A0ABC8RAL0_9AQUA</name>
<dbReference type="Pfam" id="PF03101">
    <property type="entry name" value="FAR1"/>
    <property type="match status" value="1"/>
</dbReference>
<sequence>MILGMEFESNCESYLQYNEYARTIGFSVRKEYVNENKVDSYVTSRKFTWYKEGHREKDKLYLSCHALKFLDVMDVKETIPSNYIMKRWTKDVTAMNPIDINKDKEDILVASSTHAKNPQEGSNDVEVFVDSANVTKVMGLKRKESTYR</sequence>
<evidence type="ECO:0000313" key="2">
    <source>
        <dbReference type="EMBL" id="CAK9141341.1"/>
    </source>
</evidence>
<feature type="domain" description="FAR1" evidence="1">
    <location>
        <begin position="17"/>
        <end position="60"/>
    </location>
</feature>
<organism evidence="2 3">
    <name type="scientific">Ilex paraguariensis</name>
    <name type="common">yerba mate</name>
    <dbReference type="NCBI Taxonomy" id="185542"/>
    <lineage>
        <taxon>Eukaryota</taxon>
        <taxon>Viridiplantae</taxon>
        <taxon>Streptophyta</taxon>
        <taxon>Embryophyta</taxon>
        <taxon>Tracheophyta</taxon>
        <taxon>Spermatophyta</taxon>
        <taxon>Magnoliopsida</taxon>
        <taxon>eudicotyledons</taxon>
        <taxon>Gunneridae</taxon>
        <taxon>Pentapetalae</taxon>
        <taxon>asterids</taxon>
        <taxon>campanulids</taxon>
        <taxon>Aquifoliales</taxon>
        <taxon>Aquifoliaceae</taxon>
        <taxon>Ilex</taxon>
    </lineage>
</organism>
<evidence type="ECO:0000259" key="1">
    <source>
        <dbReference type="Pfam" id="PF03101"/>
    </source>
</evidence>
<comment type="caution">
    <text evidence="2">The sequence shown here is derived from an EMBL/GenBank/DDBJ whole genome shotgun (WGS) entry which is preliminary data.</text>
</comment>
<reference evidence="2 3" key="1">
    <citation type="submission" date="2024-02" db="EMBL/GenBank/DDBJ databases">
        <authorList>
            <person name="Vignale AGUSTIN F."/>
            <person name="Sosa J E."/>
            <person name="Modenutti C."/>
        </authorList>
    </citation>
    <scope>NUCLEOTIDE SEQUENCE [LARGE SCALE GENOMIC DNA]</scope>
</reference>
<gene>
    <name evidence="2" type="ORF">ILEXP_LOCUS8918</name>
</gene>
<dbReference type="PANTHER" id="PTHR46328:SF34">
    <property type="entry name" value="PROTEIN FAR1-RELATED SEQUENCE 5-LIKE"/>
    <property type="match status" value="1"/>
</dbReference>